<gene>
    <name evidence="1" type="ORF">CCGE525_26060</name>
</gene>
<organism evidence="1 2">
    <name type="scientific">Rhizobium jaguaris</name>
    <dbReference type="NCBI Taxonomy" id="1312183"/>
    <lineage>
        <taxon>Bacteria</taxon>
        <taxon>Pseudomonadati</taxon>
        <taxon>Pseudomonadota</taxon>
        <taxon>Alphaproteobacteria</taxon>
        <taxon>Hyphomicrobiales</taxon>
        <taxon>Rhizobiaceae</taxon>
        <taxon>Rhizobium/Agrobacterium group</taxon>
        <taxon>Rhizobium</taxon>
    </lineage>
</organism>
<reference evidence="1 2" key="1">
    <citation type="submission" date="2018-10" db="EMBL/GenBank/DDBJ databases">
        <title>Rhizobium etli, R. leguminosarum and a new Rhizobium genospecies from Phaseolus dumosus.</title>
        <authorList>
            <person name="Ramirez-Puebla S.T."/>
            <person name="Rogel-Hernandez M.A."/>
            <person name="Guerrero G."/>
            <person name="Ormeno-Orrillo E."/>
            <person name="Martinez-Romero J.C."/>
            <person name="Negrete-Yankelevich S."/>
            <person name="Martinez-Romero E."/>
        </authorList>
    </citation>
    <scope>NUCLEOTIDE SEQUENCE [LARGE SCALE GENOMIC DNA]</scope>
    <source>
        <strain evidence="1 2">CCGE525</strain>
        <plasmid evidence="2">prccge525c</plasmid>
    </source>
</reference>
<proteinExistence type="predicted"/>
<keyword evidence="2" id="KW-1185">Reference proteome</keyword>
<sequence>MDSITCKHLKPPRDTISVTTLLCHNADASTSALVSSATRWIANRYLVQRSSPNGNASLDRGSWASGFVADLLKCYQAQGRS</sequence>
<protein>
    <submittedName>
        <fullName evidence="1">Uncharacterized protein</fullName>
    </submittedName>
</protein>
<name>A0A387FX02_9HYPH</name>
<accession>A0A387FX02</accession>
<dbReference type="KEGG" id="rjg:CCGE525_26060"/>
<keyword evidence="1" id="KW-0614">Plasmid</keyword>
<evidence type="ECO:0000313" key="2">
    <source>
        <dbReference type="Proteomes" id="UP000282195"/>
    </source>
</evidence>
<dbReference type="AlphaFoldDB" id="A0A387FX02"/>
<evidence type="ECO:0000313" key="1">
    <source>
        <dbReference type="EMBL" id="AYG62277.1"/>
    </source>
</evidence>
<geneLocation type="plasmid" evidence="2">
    <name>prccge525c</name>
</geneLocation>
<dbReference type="Proteomes" id="UP000282195">
    <property type="component" value="Plasmid pRCCGE525c"/>
</dbReference>
<dbReference type="EMBL" id="CP032695">
    <property type="protein sequence ID" value="AYG62277.1"/>
    <property type="molecule type" value="Genomic_DNA"/>
</dbReference>